<feature type="region of interest" description="Disordered" evidence="1">
    <location>
        <begin position="83"/>
        <end position="111"/>
    </location>
</feature>
<dbReference type="Proteomes" id="UP001221142">
    <property type="component" value="Unassembled WGS sequence"/>
</dbReference>
<proteinExistence type="predicted"/>
<evidence type="ECO:0000256" key="1">
    <source>
        <dbReference type="SAM" id="MobiDB-lite"/>
    </source>
</evidence>
<dbReference type="AlphaFoldDB" id="A0AAD7CIW3"/>
<evidence type="ECO:0000313" key="3">
    <source>
        <dbReference type="EMBL" id="KAJ7650095.1"/>
    </source>
</evidence>
<evidence type="ECO:0000313" key="4">
    <source>
        <dbReference type="Proteomes" id="UP001221142"/>
    </source>
</evidence>
<sequence>MEVIPTRTLTLPTTLSLCAAIWIQVRSVCFCSVGFVDSIVGDLAYEFHIKEIGFHLIQISLLRRRLRMKSDHKTLQNYLHARPRPQVARERVLPGRRRQGSGLTSSRSCPPSRGHPFDAYCDIVPGDWPSPQHFTRLSAQTAPEEQRQRFYHGRRRWDVSPVSHRGFPPFCGMRLQHLALNISQSTGHIEVRLRRRLARSIRWFPEAKVYALNNEAHGTMRRLH</sequence>
<keyword evidence="4" id="KW-1185">Reference proteome</keyword>
<accession>A0AAD7CIW3</accession>
<reference evidence="3" key="1">
    <citation type="submission" date="2023-03" db="EMBL/GenBank/DDBJ databases">
        <title>Massive genome expansion in bonnet fungi (Mycena s.s.) driven by repeated elements and novel gene families across ecological guilds.</title>
        <authorList>
            <consortium name="Lawrence Berkeley National Laboratory"/>
            <person name="Harder C.B."/>
            <person name="Miyauchi S."/>
            <person name="Viragh M."/>
            <person name="Kuo A."/>
            <person name="Thoen E."/>
            <person name="Andreopoulos B."/>
            <person name="Lu D."/>
            <person name="Skrede I."/>
            <person name="Drula E."/>
            <person name="Henrissat B."/>
            <person name="Morin E."/>
            <person name="Kohler A."/>
            <person name="Barry K."/>
            <person name="LaButti K."/>
            <person name="Morin E."/>
            <person name="Salamov A."/>
            <person name="Lipzen A."/>
            <person name="Mereny Z."/>
            <person name="Hegedus B."/>
            <person name="Baldrian P."/>
            <person name="Stursova M."/>
            <person name="Weitz H."/>
            <person name="Taylor A."/>
            <person name="Grigoriev I.V."/>
            <person name="Nagy L.G."/>
            <person name="Martin F."/>
            <person name="Kauserud H."/>
        </authorList>
    </citation>
    <scope>NUCLEOTIDE SEQUENCE</scope>
    <source>
        <strain evidence="3">9284</strain>
    </source>
</reference>
<feature type="signal peptide" evidence="2">
    <location>
        <begin position="1"/>
        <end position="27"/>
    </location>
</feature>
<feature type="chain" id="PRO_5042285270" evidence="2">
    <location>
        <begin position="28"/>
        <end position="224"/>
    </location>
</feature>
<keyword evidence="2" id="KW-0732">Signal</keyword>
<organism evidence="3 4">
    <name type="scientific">Roridomyces roridus</name>
    <dbReference type="NCBI Taxonomy" id="1738132"/>
    <lineage>
        <taxon>Eukaryota</taxon>
        <taxon>Fungi</taxon>
        <taxon>Dikarya</taxon>
        <taxon>Basidiomycota</taxon>
        <taxon>Agaricomycotina</taxon>
        <taxon>Agaricomycetes</taxon>
        <taxon>Agaricomycetidae</taxon>
        <taxon>Agaricales</taxon>
        <taxon>Marasmiineae</taxon>
        <taxon>Mycenaceae</taxon>
        <taxon>Roridomyces</taxon>
    </lineage>
</organism>
<name>A0AAD7CIW3_9AGAR</name>
<dbReference type="EMBL" id="JARKIF010000001">
    <property type="protein sequence ID" value="KAJ7650095.1"/>
    <property type="molecule type" value="Genomic_DNA"/>
</dbReference>
<protein>
    <submittedName>
        <fullName evidence="3">Uncharacterized protein</fullName>
    </submittedName>
</protein>
<evidence type="ECO:0000256" key="2">
    <source>
        <dbReference type="SAM" id="SignalP"/>
    </source>
</evidence>
<comment type="caution">
    <text evidence="3">The sequence shown here is derived from an EMBL/GenBank/DDBJ whole genome shotgun (WGS) entry which is preliminary data.</text>
</comment>
<gene>
    <name evidence="3" type="ORF">FB45DRAFT_9209</name>
</gene>